<dbReference type="Proteomes" id="UP001367676">
    <property type="component" value="Unassembled WGS sequence"/>
</dbReference>
<comment type="function">
    <text evidence="9">Plays a key role in early steps of protein N-linked glycosylation by being involved in the conversion of polyprenol into dolichol. Acts as a polyprenal reductase that mediates the reduction of polyprenal into dolichal in a NADP-dependent mechanism. Dolichols are required for the synthesis of dolichol-linked monosaccharides and the oligosaccharide precursor used for N-glycosylation.</text>
</comment>
<gene>
    <name evidence="11" type="ORF">V9T40_013567</name>
</gene>
<name>A0AAN9TD12_9HEMI</name>
<evidence type="ECO:0000256" key="8">
    <source>
        <dbReference type="ARBA" id="ARBA00049427"/>
    </source>
</evidence>
<dbReference type="PANTHER" id="PTHR14624:SF0">
    <property type="entry name" value="POLYPRENOL REDUCTASE"/>
    <property type="match status" value="1"/>
</dbReference>
<keyword evidence="3 9" id="KW-0812">Transmembrane</keyword>
<dbReference type="EC" id="1.3.1.94" evidence="2 9"/>
<dbReference type="GO" id="GO:0016095">
    <property type="term" value="P:polyprenol catabolic process"/>
    <property type="evidence" value="ECO:0007669"/>
    <property type="project" value="UniProtKB-UniRule"/>
</dbReference>
<evidence type="ECO:0000256" key="3">
    <source>
        <dbReference type="ARBA" id="ARBA00022692"/>
    </source>
</evidence>
<comment type="catalytic activity">
    <reaction evidence="8 9">
        <text>a di-trans,poly-cis-dolichal + NADP(+) = a di-trans,poly-cis-polyprenal + NADPH + H(+)</text>
        <dbReference type="Rhea" id="RHEA:80727"/>
        <dbReference type="Rhea" id="RHEA-COMP:19536"/>
        <dbReference type="Rhea" id="RHEA-COMP:19537"/>
        <dbReference type="ChEBI" id="CHEBI:15378"/>
        <dbReference type="ChEBI" id="CHEBI:57783"/>
        <dbReference type="ChEBI" id="CHEBI:58349"/>
        <dbReference type="ChEBI" id="CHEBI:231623"/>
        <dbReference type="ChEBI" id="CHEBI:231637"/>
        <dbReference type="EC" id="1.3.1.94"/>
    </reaction>
    <physiologicalReaction direction="right-to-left" evidence="8 9">
        <dbReference type="Rhea" id="RHEA:80729"/>
    </physiologicalReaction>
</comment>
<dbReference type="GO" id="GO:0102389">
    <property type="term" value="F:polyprenol reductase activity"/>
    <property type="evidence" value="ECO:0007669"/>
    <property type="project" value="UniProtKB-UniRule"/>
</dbReference>
<evidence type="ECO:0000256" key="7">
    <source>
        <dbReference type="ARBA" id="ARBA00047186"/>
    </source>
</evidence>
<dbReference type="EMBL" id="JBBCAQ010000033">
    <property type="protein sequence ID" value="KAK7582122.1"/>
    <property type="molecule type" value="Genomic_DNA"/>
</dbReference>
<dbReference type="InterPro" id="IPR001104">
    <property type="entry name" value="3-oxo-5_a-steroid_4-DH_C"/>
</dbReference>
<dbReference type="PANTHER" id="PTHR14624">
    <property type="entry name" value="DFG10 PROTEIN"/>
    <property type="match status" value="1"/>
</dbReference>
<organism evidence="11 12">
    <name type="scientific">Parthenolecanium corni</name>
    <dbReference type="NCBI Taxonomy" id="536013"/>
    <lineage>
        <taxon>Eukaryota</taxon>
        <taxon>Metazoa</taxon>
        <taxon>Ecdysozoa</taxon>
        <taxon>Arthropoda</taxon>
        <taxon>Hexapoda</taxon>
        <taxon>Insecta</taxon>
        <taxon>Pterygota</taxon>
        <taxon>Neoptera</taxon>
        <taxon>Paraneoptera</taxon>
        <taxon>Hemiptera</taxon>
        <taxon>Sternorrhyncha</taxon>
        <taxon>Coccoidea</taxon>
        <taxon>Coccidae</taxon>
        <taxon>Parthenolecanium</taxon>
    </lineage>
</organism>
<sequence length="305" mass="35169">MYFNLVKCGFIFLAASVLVGGLMVNFCESRLPAAIVQAFRFGKFSYVGKKTFVSHLEVPKRWFKHFYVIATLYSIFMLYLIVNTYVLSKPVCSVVLTLLDLVGSSYRSTKVNATTVCLAMALFCIQVWKRFYETFVISVFSDTKINISHYIIGICHYLGSFTAIILEAPGFARLSHKYRYTLSVDDIGITGIVGSIIFLWACYNQYRSAVVLANLRKDEKGQIVCYEHKIPEGGLFKRLSSPHMFCEMLMYLALLIVLWGNTTWPFVFIWVLCNQCENALLNHWWYQTNFKDYPTERKAFLPFIL</sequence>
<evidence type="ECO:0000313" key="12">
    <source>
        <dbReference type="Proteomes" id="UP001367676"/>
    </source>
</evidence>
<keyword evidence="9" id="KW-0560">Oxidoreductase</keyword>
<reference evidence="11 12" key="1">
    <citation type="submission" date="2024-03" db="EMBL/GenBank/DDBJ databases">
        <title>Adaptation during the transition from Ophiocordyceps entomopathogen to insect associate is accompanied by gene loss and intensified selection.</title>
        <authorList>
            <person name="Ward C.M."/>
            <person name="Onetto C.A."/>
            <person name="Borneman A.R."/>
        </authorList>
    </citation>
    <scope>NUCLEOTIDE SEQUENCE [LARGE SCALE GENOMIC DNA]</scope>
    <source>
        <strain evidence="11">AWRI1</strain>
        <tissue evidence="11">Single Adult Female</tissue>
    </source>
</reference>
<dbReference type="GO" id="GO:0160198">
    <property type="term" value="F:polyprenal reductase activity"/>
    <property type="evidence" value="ECO:0007669"/>
    <property type="project" value="UniProtKB-EC"/>
</dbReference>
<comment type="similarity">
    <text evidence="6 9">Belongs to the steroid 5-alpha reductase family. Polyprenal reductase subfamily.</text>
</comment>
<feature type="transmembrane region" description="Helical" evidence="9">
    <location>
        <begin position="148"/>
        <end position="166"/>
    </location>
</feature>
<feature type="transmembrane region" description="Helical" evidence="9">
    <location>
        <begin position="187"/>
        <end position="206"/>
    </location>
</feature>
<dbReference type="GO" id="GO:0005789">
    <property type="term" value="C:endoplasmic reticulum membrane"/>
    <property type="evidence" value="ECO:0007669"/>
    <property type="project" value="UniProtKB-SubCell"/>
</dbReference>
<evidence type="ECO:0000256" key="5">
    <source>
        <dbReference type="ARBA" id="ARBA00023136"/>
    </source>
</evidence>
<dbReference type="InterPro" id="IPR039698">
    <property type="entry name" value="Dfg10/SRD5A3"/>
</dbReference>
<evidence type="ECO:0000256" key="4">
    <source>
        <dbReference type="ARBA" id="ARBA00022989"/>
    </source>
</evidence>
<dbReference type="GO" id="GO:0006488">
    <property type="term" value="P:dolichol-linked oligosaccharide biosynthetic process"/>
    <property type="evidence" value="ECO:0007669"/>
    <property type="project" value="UniProtKB-UniRule"/>
</dbReference>
<feature type="domain" description="3-oxo-5-alpha-steroid 4-dehydrogenase C-terminal" evidence="10">
    <location>
        <begin position="191"/>
        <end position="305"/>
    </location>
</feature>
<feature type="transmembrane region" description="Helical" evidence="9">
    <location>
        <begin position="62"/>
        <end position="82"/>
    </location>
</feature>
<comment type="subcellular location">
    <subcellularLocation>
        <location evidence="1">Endomembrane system</location>
        <topology evidence="1">Multi-pass membrane protein</topology>
    </subcellularLocation>
    <subcellularLocation>
        <location evidence="9">Endoplasmic reticulum membrane</location>
    </subcellularLocation>
</comment>
<dbReference type="GO" id="GO:0003865">
    <property type="term" value="F:3-oxo-5-alpha-steroid 4-dehydrogenase activity"/>
    <property type="evidence" value="ECO:0007669"/>
    <property type="project" value="TreeGrafter"/>
</dbReference>
<evidence type="ECO:0000256" key="6">
    <source>
        <dbReference type="ARBA" id="ARBA00046320"/>
    </source>
</evidence>
<keyword evidence="9" id="KW-0256">Endoplasmic reticulum</keyword>
<keyword evidence="9" id="KW-0521">NADP</keyword>
<protein>
    <recommendedName>
        <fullName evidence="7 9">Polyprenal reductase</fullName>
        <ecNumber evidence="2 9">1.3.1.94</ecNumber>
    </recommendedName>
</protein>
<dbReference type="AlphaFoldDB" id="A0AAN9TD12"/>
<evidence type="ECO:0000256" key="1">
    <source>
        <dbReference type="ARBA" id="ARBA00004127"/>
    </source>
</evidence>
<evidence type="ECO:0000313" key="11">
    <source>
        <dbReference type="EMBL" id="KAK7582122.1"/>
    </source>
</evidence>
<feature type="transmembrane region" description="Helical" evidence="9">
    <location>
        <begin position="248"/>
        <end position="273"/>
    </location>
</feature>
<dbReference type="PROSITE" id="PS50244">
    <property type="entry name" value="S5A_REDUCTASE"/>
    <property type="match status" value="1"/>
</dbReference>
<proteinExistence type="inferred from homology"/>
<dbReference type="Pfam" id="PF02544">
    <property type="entry name" value="Steroid_dh"/>
    <property type="match status" value="1"/>
</dbReference>
<comment type="caution">
    <text evidence="11">The sequence shown here is derived from an EMBL/GenBank/DDBJ whole genome shotgun (WGS) entry which is preliminary data.</text>
</comment>
<accession>A0AAN9TD12</accession>
<keyword evidence="4 9" id="KW-1133">Transmembrane helix</keyword>
<keyword evidence="5 9" id="KW-0472">Membrane</keyword>
<comment type="pathway">
    <text evidence="9">Protein modification; protein glycosylation.</text>
</comment>
<keyword evidence="12" id="KW-1185">Reference proteome</keyword>
<evidence type="ECO:0000256" key="9">
    <source>
        <dbReference type="RuleBase" id="RU367081"/>
    </source>
</evidence>
<evidence type="ECO:0000259" key="10">
    <source>
        <dbReference type="Pfam" id="PF02544"/>
    </source>
</evidence>
<evidence type="ECO:0000256" key="2">
    <source>
        <dbReference type="ARBA" id="ARBA00012522"/>
    </source>
</evidence>